<gene>
    <name evidence="1" type="ORF">OCU04_011926</name>
</gene>
<dbReference type="EMBL" id="JAPEIS010000015">
    <property type="protein sequence ID" value="KAJ8058941.1"/>
    <property type="molecule type" value="Genomic_DNA"/>
</dbReference>
<name>A0A9X0AA10_9HELO</name>
<evidence type="ECO:0000313" key="1">
    <source>
        <dbReference type="EMBL" id="KAJ8058941.1"/>
    </source>
</evidence>
<accession>A0A9X0AA10</accession>
<protein>
    <submittedName>
        <fullName evidence="1">Uncharacterized protein</fullName>
    </submittedName>
</protein>
<organism evidence="1 2">
    <name type="scientific">Sclerotinia nivalis</name>
    <dbReference type="NCBI Taxonomy" id="352851"/>
    <lineage>
        <taxon>Eukaryota</taxon>
        <taxon>Fungi</taxon>
        <taxon>Dikarya</taxon>
        <taxon>Ascomycota</taxon>
        <taxon>Pezizomycotina</taxon>
        <taxon>Leotiomycetes</taxon>
        <taxon>Helotiales</taxon>
        <taxon>Sclerotiniaceae</taxon>
        <taxon>Sclerotinia</taxon>
    </lineage>
</organism>
<dbReference type="Proteomes" id="UP001152300">
    <property type="component" value="Unassembled WGS sequence"/>
</dbReference>
<sequence length="111" mass="12530">MDCWIGGSGPYCSMVSHFQHESGSNSDLVDGDFDNYFGQTMDEEIEEGGENDDNTTQLIAFAEAFVYALSISIPGYIFEQAGPNNMEETSVETWMCIVMWLRFDDRQVWAS</sequence>
<dbReference type="AlphaFoldDB" id="A0A9X0AA10"/>
<proteinExistence type="predicted"/>
<comment type="caution">
    <text evidence="1">The sequence shown here is derived from an EMBL/GenBank/DDBJ whole genome shotgun (WGS) entry which is preliminary data.</text>
</comment>
<reference evidence="1" key="1">
    <citation type="submission" date="2022-11" db="EMBL/GenBank/DDBJ databases">
        <title>Genome Resource of Sclerotinia nivalis Strain SnTB1, a Plant Pathogen Isolated from American Ginseng.</title>
        <authorList>
            <person name="Fan S."/>
        </authorList>
    </citation>
    <scope>NUCLEOTIDE SEQUENCE</scope>
    <source>
        <strain evidence="1">SnTB1</strain>
    </source>
</reference>
<keyword evidence="2" id="KW-1185">Reference proteome</keyword>
<evidence type="ECO:0000313" key="2">
    <source>
        <dbReference type="Proteomes" id="UP001152300"/>
    </source>
</evidence>